<sequence length="130" mass="15452">MNLKLSIEENKSKFLDEMITFEKKFILQHYFKTKKVINNAEREILKKSPSNEIETIALIGVLLLEKDALNMFRLRIGSVFKSDVELAESCQRLIDTKSIIKAETELFHYEYEYEESIEVPIIDYYIKFFK</sequence>
<dbReference type="STRING" id="216432.CA2559_05210"/>
<organism evidence="1 2">
    <name type="scientific">Croceibacter atlanticus (strain ATCC BAA-628 / JCM 21780 / CIP 108009 / IAM 15332 / KCTC 12090 / HTCC2559)</name>
    <dbReference type="NCBI Taxonomy" id="216432"/>
    <lineage>
        <taxon>Bacteria</taxon>
        <taxon>Pseudomonadati</taxon>
        <taxon>Bacteroidota</taxon>
        <taxon>Flavobacteriia</taxon>
        <taxon>Flavobacteriales</taxon>
        <taxon>Flavobacteriaceae</taxon>
        <taxon>Croceibacter</taxon>
    </lineage>
</organism>
<keyword evidence="2" id="KW-1185">Reference proteome</keyword>
<gene>
    <name evidence="1" type="ordered locus">CA2559_05210</name>
</gene>
<protein>
    <submittedName>
        <fullName evidence="1">Uncharacterized protein</fullName>
    </submittedName>
</protein>
<evidence type="ECO:0000313" key="2">
    <source>
        <dbReference type="Proteomes" id="UP000002297"/>
    </source>
</evidence>
<dbReference type="OrthoDB" id="1444779at2"/>
<proteinExistence type="predicted"/>
<dbReference type="Proteomes" id="UP000002297">
    <property type="component" value="Chromosome"/>
</dbReference>
<accession>A3U7B4</accession>
<dbReference type="HOGENOM" id="CLU_1934528_0_0_10"/>
<name>A3U7B4_CROAH</name>
<dbReference type="EMBL" id="CP002046">
    <property type="protein sequence ID" value="EAP88131.1"/>
    <property type="molecule type" value="Genomic_DNA"/>
</dbReference>
<evidence type="ECO:0000313" key="1">
    <source>
        <dbReference type="EMBL" id="EAP88131.1"/>
    </source>
</evidence>
<dbReference type="RefSeq" id="WP_013186807.1">
    <property type="nucleotide sequence ID" value="NC_014230.1"/>
</dbReference>
<dbReference type="AlphaFoldDB" id="A3U7B4"/>
<reference evidence="1 2" key="1">
    <citation type="journal article" date="2010" name="J. Bacteriol.">
        <title>The complete genome sequence of Croceibacter atlanticus HTCC2559T.</title>
        <authorList>
            <person name="Oh H.M."/>
            <person name="Kang I."/>
            <person name="Ferriera S."/>
            <person name="Giovannoni S.J."/>
            <person name="Cho J.C."/>
        </authorList>
    </citation>
    <scope>NUCLEOTIDE SEQUENCE [LARGE SCALE GENOMIC DNA]</scope>
    <source>
        <strain evidence="2">ATCC BAA-628 / HTCC2559 / KCTC 12090</strain>
    </source>
</reference>
<dbReference type="GeneID" id="89452834"/>
<dbReference type="KEGG" id="cat:CA2559_05210"/>